<dbReference type="RefSeq" id="WP_256376616.1">
    <property type="nucleotide sequence ID" value="NZ_KT351734.1"/>
</dbReference>
<geneLocation type="plasmid" evidence="1">
    <name>Drgb3</name>
</geneLocation>
<dbReference type="EMBL" id="KT351734">
    <property type="protein sequence ID" value="ALG88668.1"/>
    <property type="molecule type" value="Genomic_DNA"/>
</dbReference>
<organism evidence="1">
    <name type="scientific">Pectobacterium carotovorum</name>
    <name type="common">Erwinia carotovora</name>
    <dbReference type="NCBI Taxonomy" id="554"/>
    <lineage>
        <taxon>Bacteria</taxon>
        <taxon>Pseudomonadati</taxon>
        <taxon>Pseudomonadota</taxon>
        <taxon>Gammaproteobacteria</taxon>
        <taxon>Enterobacterales</taxon>
        <taxon>Pectobacteriaceae</taxon>
        <taxon>Pectobacterium</taxon>
    </lineage>
</organism>
<dbReference type="SUPFAM" id="SSF52499">
    <property type="entry name" value="Isochorismatase-like hydrolases"/>
    <property type="match status" value="1"/>
</dbReference>
<keyword evidence="1" id="KW-0614">Plasmid</keyword>
<dbReference type="AlphaFoldDB" id="A0A0N9NDI4"/>
<evidence type="ECO:0000313" key="1">
    <source>
        <dbReference type="EMBL" id="ALG88668.1"/>
    </source>
</evidence>
<protein>
    <submittedName>
        <fullName evidence="1">Putative isochorismatase family protein SaxB</fullName>
    </submittedName>
</protein>
<reference evidence="1" key="1">
    <citation type="journal article" date="2015" name="Environ. Microbiol.">
        <title>Plasmids from the gut microbiome of cabbage root fly larvae encode SaxA that catalyses the conversion of the plant toxin 2-phenylethyl isothiocyanate.</title>
        <authorList>
            <person name="Welte C.U."/>
            <person name="de Graaf R.M."/>
            <person name="van den Bosch T.J."/>
            <person name="Op den Camp H.J."/>
            <person name="van Dam N.M."/>
            <person name="Jetten M.S."/>
        </authorList>
    </citation>
    <scope>NUCLEOTIDE SEQUENCE</scope>
    <source>
        <plasmid evidence="1">Drgb3</plasmid>
    </source>
</reference>
<reference evidence="1" key="2">
    <citation type="submission" date="2015-07" db="EMBL/GenBank/DDBJ databases">
        <authorList>
            <person name="Welte C."/>
            <person name="de Graaf R."/>
            <person name="van den Bosch T.J.M."/>
            <person name="Op den Camp H."/>
            <person name="van Dam N."/>
            <person name="Jetten M."/>
        </authorList>
    </citation>
    <scope>NUCLEOTIDE SEQUENCE</scope>
    <source>
        <plasmid evidence="1">Drgb3</plasmid>
    </source>
</reference>
<proteinExistence type="predicted"/>
<dbReference type="InterPro" id="IPR036380">
    <property type="entry name" value="Isochorismatase-like_sf"/>
</dbReference>
<sequence length="44" mass="4914">MKNALIVIDIQNDYFPGGSFPLEAPETAVKVQLTRLKKRVRKAG</sequence>
<dbReference type="Gene3D" id="3.40.50.850">
    <property type="entry name" value="Isochorismatase-like"/>
    <property type="match status" value="1"/>
</dbReference>
<accession>A0A0N9NDI4</accession>
<name>A0A0N9NDI4_PECCA</name>